<reference evidence="3 4" key="1">
    <citation type="submission" date="2024-03" db="EMBL/GenBank/DDBJ databases">
        <title>Novel species of the genus Variovorax.</title>
        <authorList>
            <person name="Liu Q."/>
            <person name="Xin Y.-H."/>
        </authorList>
    </citation>
    <scope>NUCLEOTIDE SEQUENCE [LARGE SCALE GENOMIC DNA]</scope>
    <source>
        <strain evidence="3 4">KACC 18899</strain>
    </source>
</reference>
<gene>
    <name evidence="3" type="ORF">WKW77_24910</name>
</gene>
<evidence type="ECO:0000256" key="2">
    <source>
        <dbReference type="ARBA" id="ARBA00023002"/>
    </source>
</evidence>
<dbReference type="Proteomes" id="UP001365846">
    <property type="component" value="Unassembled WGS sequence"/>
</dbReference>
<evidence type="ECO:0000256" key="1">
    <source>
        <dbReference type="ARBA" id="ARBA00006484"/>
    </source>
</evidence>
<dbReference type="PANTHER" id="PTHR24321:SF8">
    <property type="entry name" value="ESTRADIOL 17-BETA-DEHYDROGENASE 8-RELATED"/>
    <property type="match status" value="1"/>
</dbReference>
<comment type="caution">
    <text evidence="3">The sequence shown here is derived from an EMBL/GenBank/DDBJ whole genome shotgun (WGS) entry which is preliminary data.</text>
</comment>
<dbReference type="PANTHER" id="PTHR24321">
    <property type="entry name" value="DEHYDROGENASES, SHORT CHAIN"/>
    <property type="match status" value="1"/>
</dbReference>
<proteinExistence type="inferred from homology"/>
<dbReference type="RefSeq" id="WP_340359576.1">
    <property type="nucleotide sequence ID" value="NZ_JBBKZU010000012.1"/>
</dbReference>
<accession>A0ABU8VL96</accession>
<dbReference type="PROSITE" id="PS00061">
    <property type="entry name" value="ADH_SHORT"/>
    <property type="match status" value="1"/>
</dbReference>
<evidence type="ECO:0000313" key="3">
    <source>
        <dbReference type="EMBL" id="MEJ8814345.1"/>
    </source>
</evidence>
<dbReference type="SUPFAM" id="SSF51735">
    <property type="entry name" value="NAD(P)-binding Rossmann-fold domains"/>
    <property type="match status" value="1"/>
</dbReference>
<keyword evidence="2" id="KW-0560">Oxidoreductase</keyword>
<dbReference type="PRINTS" id="PR00081">
    <property type="entry name" value="GDHRDH"/>
</dbReference>
<keyword evidence="4" id="KW-1185">Reference proteome</keyword>
<dbReference type="InterPro" id="IPR036291">
    <property type="entry name" value="NAD(P)-bd_dom_sf"/>
</dbReference>
<sequence length="260" mass="27373">MNRFENQVALISGGLGAMGMAIARRLISEGACVVLGDLAQDSASKIAEVFPEVPRPDVVALDVSDAASWTAAVDHVLKTHGRLDVLVNNAGVVSTQSVAFDAIDLDEWRRVFRINVDGSLLGIQAAMRVMKAPQGRGGAIVNMGSIAGYVGSKEGGTYGSSKAAVRNMTQQAAISAARNGYNVRVNAVHPGYVWTPLIERKLIDQFGTEEKAKAAVRAMNPMNQIVEAEDVAAAVAFLASPDAKMITGADLVIDGGRLIQ</sequence>
<evidence type="ECO:0000313" key="4">
    <source>
        <dbReference type="Proteomes" id="UP001365846"/>
    </source>
</evidence>
<protein>
    <submittedName>
        <fullName evidence="3">SDR family oxidoreductase</fullName>
    </submittedName>
</protein>
<dbReference type="Gene3D" id="3.40.50.720">
    <property type="entry name" value="NAD(P)-binding Rossmann-like Domain"/>
    <property type="match status" value="1"/>
</dbReference>
<dbReference type="EMBL" id="JBBKZU010000012">
    <property type="protein sequence ID" value="MEJ8814345.1"/>
    <property type="molecule type" value="Genomic_DNA"/>
</dbReference>
<dbReference type="InterPro" id="IPR002347">
    <property type="entry name" value="SDR_fam"/>
</dbReference>
<dbReference type="PRINTS" id="PR00080">
    <property type="entry name" value="SDRFAMILY"/>
</dbReference>
<organism evidence="3 4">
    <name type="scientific">Variovorax ureilyticus</name>
    <dbReference type="NCBI Taxonomy" id="1836198"/>
    <lineage>
        <taxon>Bacteria</taxon>
        <taxon>Pseudomonadati</taxon>
        <taxon>Pseudomonadota</taxon>
        <taxon>Betaproteobacteria</taxon>
        <taxon>Burkholderiales</taxon>
        <taxon>Comamonadaceae</taxon>
        <taxon>Variovorax</taxon>
    </lineage>
</organism>
<dbReference type="InterPro" id="IPR020904">
    <property type="entry name" value="Sc_DH/Rdtase_CS"/>
</dbReference>
<dbReference type="Pfam" id="PF13561">
    <property type="entry name" value="adh_short_C2"/>
    <property type="match status" value="1"/>
</dbReference>
<name>A0ABU8VL96_9BURK</name>
<comment type="similarity">
    <text evidence="1">Belongs to the short-chain dehydrogenases/reductases (SDR) family.</text>
</comment>